<comment type="caution">
    <text evidence="4">The sequence shown here is derived from an EMBL/GenBank/DDBJ whole genome shotgun (WGS) entry which is preliminary data.</text>
</comment>
<evidence type="ECO:0000259" key="3">
    <source>
        <dbReference type="PROSITE" id="PS50994"/>
    </source>
</evidence>
<dbReference type="InterPro" id="IPR012337">
    <property type="entry name" value="RNaseH-like_sf"/>
</dbReference>
<feature type="compositionally biased region" description="Basic and acidic residues" evidence="2">
    <location>
        <begin position="1"/>
        <end position="26"/>
    </location>
</feature>
<dbReference type="InterPro" id="IPR001584">
    <property type="entry name" value="Integrase_cat-core"/>
</dbReference>
<gene>
    <name evidence="4" type="ORF">KSP39_PZI005061</name>
</gene>
<keyword evidence="5" id="KW-1185">Reference proteome</keyword>
<dbReference type="SUPFAM" id="SSF56672">
    <property type="entry name" value="DNA/RNA polymerases"/>
    <property type="match status" value="1"/>
</dbReference>
<accession>A0AAP0GAY5</accession>
<dbReference type="GO" id="GO:0003676">
    <property type="term" value="F:nucleic acid binding"/>
    <property type="evidence" value="ECO:0007669"/>
    <property type="project" value="InterPro"/>
</dbReference>
<dbReference type="EMBL" id="JBBWWQ010000004">
    <property type="protein sequence ID" value="KAK8948768.1"/>
    <property type="molecule type" value="Genomic_DNA"/>
</dbReference>
<sequence length="1031" mass="114996">MKSDCPTRPPRPDEHRPRDPRHDSRGRGRGRGSGSQSTAAATDRLQRLEELLLQSPLFQSASSASSPAEHSLSAASGTAVARVPPNALWYFDSGASCHLTSDYRTLTNCTSSPTTIQVTTADGGSVPILRSGSITTLSNVHHAPRLHMNLIYVSSLCDLGLTVLFSSSDCVVQDSRTAQRIGQGRRTGGLYQMEYLHAPLSSSSSASALSAISDADLWHRRLGHLSSDRLRSVIRSGALGRVSLSPLSVCTGCRLSKHLALPFTSSASQTTAPFDLVHSDIWGPAPIASHSGYLYYVSFIDDFSRCAWVYLLRNRSEIPDVYRTFTAMLHTQFERRIKIFRSDCAQEFLSSTMRDILQSHGTLHQQSCPHTHEQNGVAERKHHHIIETARALLISASAPHSFWAEAVLTAVHLINITPSTAISGVTPYERLYSRPPTYASLRTFGCTCFVLLPTPERNKLSARSSRCVHLGLSPHHKGYRCFDPVTRRVRISRHVSFVESEMFFSSPTTTIHAQPSAPPLHSHREPRSYQEAVGHPEWQHAMDVELQAFRRTHTWDLVPCPPGVTPVSCKWIFKVKTRLDGSIERHKARLVARGFSQEHGIDYDETFAPVARMTTVRTLLAVAAARAWPLHQMDVTNAFLHGDLTEVVYMAPPPGLSVPPGHVCHLRRALYGLKQAPRAWFERFRTAILQAGFIERQTDHALFTRTSAQGCAILLLYVDDMIITGDDHDTITSLQQYLHSQFEMKDMGPLRYFLGLEISRSKRGILVSQQKYISDILSVAAITDNRTVDTPMELNLKLLPTDGEPLSDVSRYRQLVGMLVYLTMTRPDIAYAVSFVSQFVQAPRSAHYAAVLRILRYLRSSVTRSLFLSATSPLTLRAFSDADWAGDATTRRSTTGFCIFLGDSLISWRSKKQESIARSSTEAEYRVMASTTAEIVWLRRLLCDLGVQISGPTPLFCDNRSAIQIASNPVFHERTKHIEIDCHFTRQEFIANTISLPFIASEEQVADFLTKPLTTARFRYLISKLSVHDPP</sequence>
<protein>
    <recommendedName>
        <fullName evidence="3">Integrase catalytic domain-containing protein</fullName>
    </recommendedName>
</protein>
<dbReference type="Pfam" id="PF25597">
    <property type="entry name" value="SH3_retrovirus"/>
    <property type="match status" value="1"/>
</dbReference>
<dbReference type="SUPFAM" id="SSF53098">
    <property type="entry name" value="Ribonuclease H-like"/>
    <property type="match status" value="1"/>
</dbReference>
<reference evidence="4 5" key="1">
    <citation type="journal article" date="2022" name="Nat. Plants">
        <title>Genomes of leafy and leafless Platanthera orchids illuminate the evolution of mycoheterotrophy.</title>
        <authorList>
            <person name="Li M.H."/>
            <person name="Liu K.W."/>
            <person name="Li Z."/>
            <person name="Lu H.C."/>
            <person name="Ye Q.L."/>
            <person name="Zhang D."/>
            <person name="Wang J.Y."/>
            <person name="Li Y.F."/>
            <person name="Zhong Z.M."/>
            <person name="Liu X."/>
            <person name="Yu X."/>
            <person name="Liu D.K."/>
            <person name="Tu X.D."/>
            <person name="Liu B."/>
            <person name="Hao Y."/>
            <person name="Liao X.Y."/>
            <person name="Jiang Y.T."/>
            <person name="Sun W.H."/>
            <person name="Chen J."/>
            <person name="Chen Y.Q."/>
            <person name="Ai Y."/>
            <person name="Zhai J.W."/>
            <person name="Wu S.S."/>
            <person name="Zhou Z."/>
            <person name="Hsiao Y.Y."/>
            <person name="Wu W.L."/>
            <person name="Chen Y.Y."/>
            <person name="Lin Y.F."/>
            <person name="Hsu J.L."/>
            <person name="Li C.Y."/>
            <person name="Wang Z.W."/>
            <person name="Zhao X."/>
            <person name="Zhong W.Y."/>
            <person name="Ma X.K."/>
            <person name="Ma L."/>
            <person name="Huang J."/>
            <person name="Chen G.Z."/>
            <person name="Huang M.Z."/>
            <person name="Huang L."/>
            <person name="Peng D.H."/>
            <person name="Luo Y.B."/>
            <person name="Zou S.Q."/>
            <person name="Chen S.P."/>
            <person name="Lan S."/>
            <person name="Tsai W.C."/>
            <person name="Van de Peer Y."/>
            <person name="Liu Z.J."/>
        </authorList>
    </citation>
    <scope>NUCLEOTIDE SEQUENCE [LARGE SCALE GENOMIC DNA]</scope>
    <source>
        <strain evidence="4">Lor287</strain>
    </source>
</reference>
<dbReference type="Proteomes" id="UP001418222">
    <property type="component" value="Unassembled WGS sequence"/>
</dbReference>
<proteinExistence type="predicted"/>
<dbReference type="PANTHER" id="PTHR11439">
    <property type="entry name" value="GAG-POL-RELATED RETROTRANSPOSON"/>
    <property type="match status" value="1"/>
</dbReference>
<dbReference type="Pfam" id="PF22936">
    <property type="entry name" value="Pol_BBD"/>
    <property type="match status" value="1"/>
</dbReference>
<feature type="region of interest" description="Disordered" evidence="2">
    <location>
        <begin position="1"/>
        <end position="41"/>
    </location>
</feature>
<dbReference type="InterPro" id="IPR043502">
    <property type="entry name" value="DNA/RNA_pol_sf"/>
</dbReference>
<dbReference type="Pfam" id="PF13976">
    <property type="entry name" value="gag_pre-integrs"/>
    <property type="match status" value="1"/>
</dbReference>
<evidence type="ECO:0000256" key="2">
    <source>
        <dbReference type="SAM" id="MobiDB-lite"/>
    </source>
</evidence>
<dbReference type="InterPro" id="IPR057670">
    <property type="entry name" value="SH3_retrovirus"/>
</dbReference>
<dbReference type="AlphaFoldDB" id="A0AAP0GAY5"/>
<dbReference type="Pfam" id="PF00665">
    <property type="entry name" value="rve"/>
    <property type="match status" value="1"/>
</dbReference>
<dbReference type="CDD" id="cd09272">
    <property type="entry name" value="RNase_HI_RT_Ty1"/>
    <property type="match status" value="1"/>
</dbReference>
<dbReference type="GO" id="GO:0015074">
    <property type="term" value="P:DNA integration"/>
    <property type="evidence" value="ECO:0007669"/>
    <property type="project" value="InterPro"/>
</dbReference>
<keyword evidence="1" id="KW-0378">Hydrolase</keyword>
<dbReference type="PANTHER" id="PTHR11439:SF461">
    <property type="entry name" value="OS10G0432200 PROTEIN"/>
    <property type="match status" value="1"/>
</dbReference>
<evidence type="ECO:0000256" key="1">
    <source>
        <dbReference type="ARBA" id="ARBA00022750"/>
    </source>
</evidence>
<dbReference type="InterPro" id="IPR025724">
    <property type="entry name" value="GAG-pre-integrase_dom"/>
</dbReference>
<dbReference type="PROSITE" id="PS50994">
    <property type="entry name" value="INTEGRASE"/>
    <property type="match status" value="1"/>
</dbReference>
<dbReference type="Gene3D" id="3.30.420.10">
    <property type="entry name" value="Ribonuclease H-like superfamily/Ribonuclease H"/>
    <property type="match status" value="1"/>
</dbReference>
<name>A0AAP0GAY5_9ASPA</name>
<keyword evidence="1" id="KW-0645">Protease</keyword>
<dbReference type="GO" id="GO:0004190">
    <property type="term" value="F:aspartic-type endopeptidase activity"/>
    <property type="evidence" value="ECO:0007669"/>
    <property type="project" value="UniProtKB-KW"/>
</dbReference>
<evidence type="ECO:0000313" key="4">
    <source>
        <dbReference type="EMBL" id="KAK8948768.1"/>
    </source>
</evidence>
<dbReference type="InterPro" id="IPR013103">
    <property type="entry name" value="RVT_2"/>
</dbReference>
<keyword evidence="1" id="KW-0064">Aspartyl protease</keyword>
<feature type="domain" description="Integrase catalytic" evidence="3">
    <location>
        <begin position="269"/>
        <end position="435"/>
    </location>
</feature>
<evidence type="ECO:0000313" key="5">
    <source>
        <dbReference type="Proteomes" id="UP001418222"/>
    </source>
</evidence>
<dbReference type="Pfam" id="PF07727">
    <property type="entry name" value="RVT_2"/>
    <property type="match status" value="1"/>
</dbReference>
<dbReference type="InterPro" id="IPR054722">
    <property type="entry name" value="PolX-like_BBD"/>
</dbReference>
<dbReference type="InterPro" id="IPR036397">
    <property type="entry name" value="RNaseH_sf"/>
</dbReference>
<organism evidence="4 5">
    <name type="scientific">Platanthera zijinensis</name>
    <dbReference type="NCBI Taxonomy" id="2320716"/>
    <lineage>
        <taxon>Eukaryota</taxon>
        <taxon>Viridiplantae</taxon>
        <taxon>Streptophyta</taxon>
        <taxon>Embryophyta</taxon>
        <taxon>Tracheophyta</taxon>
        <taxon>Spermatophyta</taxon>
        <taxon>Magnoliopsida</taxon>
        <taxon>Liliopsida</taxon>
        <taxon>Asparagales</taxon>
        <taxon>Orchidaceae</taxon>
        <taxon>Orchidoideae</taxon>
        <taxon>Orchideae</taxon>
        <taxon>Orchidinae</taxon>
        <taxon>Platanthera</taxon>
    </lineage>
</organism>